<proteinExistence type="predicted"/>
<evidence type="ECO:0000313" key="2">
    <source>
        <dbReference type="EMBL" id="CCH59798.1"/>
    </source>
</evidence>
<dbReference type="EMBL" id="HE806317">
    <property type="protein sequence ID" value="CCH59798.1"/>
    <property type="molecule type" value="Genomic_DNA"/>
</dbReference>
<sequence>MFFGNSEPKPEELEVGAETQMEQHESAMTHEAKEMVDDVETEAKRMTMMKNKNAGRDQTSKQKGYYIQPQMEGKPVYDAEGNLMGQTIFVPAGETVFVSKQGESHMDKSDMKEQKSPKQTSQNSKNKNFVYVPPVDEPKDRHNKRSGTVNSESGMKEGYEMNMGAKSSHSKSGRNSRKTSTSSSSDKYMKGHNKIDHSKEPEEHIGKKSHKSNKMGRLFLGRSSTVDSDAMGPSEEMEEMDSRMANMSMEDEYDESGVQGYSGPVDARGKRYSVTEMPEVSRRKSASWYAGSKKSGLDDDRYIITGNEMRPSSGGHKFSIGSEGDHIYADAVGNYPSMVDPTVMTYGNDPRKNFEPKLQPDYIAEQGYVGTNIMVDANESQPRKGVYQRKVSGSASEAFKPEKKLSLNNENDSRLTKFRKSFMRPTL</sequence>
<dbReference type="Proteomes" id="UP000002866">
    <property type="component" value="Chromosome 2"/>
</dbReference>
<accession>I2H096</accession>
<reference evidence="2 3" key="1">
    <citation type="journal article" date="2011" name="Proc. Natl. Acad. Sci. U.S.A.">
        <title>Evolutionary erosion of yeast sex chromosomes by mating-type switching accidents.</title>
        <authorList>
            <person name="Gordon J.L."/>
            <person name="Armisen D."/>
            <person name="Proux-Wera E."/>
            <person name="Oheigeartaigh S.S."/>
            <person name="Byrne K.P."/>
            <person name="Wolfe K.H."/>
        </authorList>
    </citation>
    <scope>NUCLEOTIDE SEQUENCE [LARGE SCALE GENOMIC DNA]</scope>
    <source>
        <strain evidence="3">ATCC 34711 / CBS 6284 / DSM 70876 / NBRC 10599 / NRRL Y-10934 / UCD 77-7</strain>
    </source>
</reference>
<feature type="compositionally biased region" description="Basic and acidic residues" evidence="1">
    <location>
        <begin position="399"/>
        <end position="415"/>
    </location>
</feature>
<organism evidence="2 3">
    <name type="scientific">Henningerozyma blattae (strain ATCC 34711 / CBS 6284 / DSM 70876 / NBRC 10599 / NRRL Y-10934 / UCD 77-7)</name>
    <name type="common">Yeast</name>
    <name type="synonym">Tetrapisispora blattae</name>
    <dbReference type="NCBI Taxonomy" id="1071380"/>
    <lineage>
        <taxon>Eukaryota</taxon>
        <taxon>Fungi</taxon>
        <taxon>Dikarya</taxon>
        <taxon>Ascomycota</taxon>
        <taxon>Saccharomycotina</taxon>
        <taxon>Saccharomycetes</taxon>
        <taxon>Saccharomycetales</taxon>
        <taxon>Saccharomycetaceae</taxon>
        <taxon>Henningerozyma</taxon>
    </lineage>
</organism>
<keyword evidence="3" id="KW-1185">Reference proteome</keyword>
<name>I2H096_HENB6</name>
<feature type="compositionally biased region" description="Basic and acidic residues" evidence="1">
    <location>
        <begin position="187"/>
        <end position="206"/>
    </location>
</feature>
<feature type="region of interest" description="Disordered" evidence="1">
    <location>
        <begin position="99"/>
        <end position="294"/>
    </location>
</feature>
<dbReference type="RefSeq" id="XP_004179317.1">
    <property type="nucleotide sequence ID" value="XM_004179269.1"/>
</dbReference>
<feature type="region of interest" description="Disordered" evidence="1">
    <location>
        <begin position="1"/>
        <end position="67"/>
    </location>
</feature>
<gene>
    <name evidence="2" type="primary">TBLA0B09813</name>
    <name evidence="2" type="ORF">TBLA_0B09813</name>
</gene>
<dbReference type="AlphaFoldDB" id="I2H096"/>
<dbReference type="KEGG" id="tbl:TBLA_0B09813"/>
<dbReference type="GeneID" id="14493832"/>
<feature type="compositionally biased region" description="Basic and acidic residues" evidence="1">
    <location>
        <begin position="102"/>
        <end position="116"/>
    </location>
</feature>
<dbReference type="InParanoid" id="I2H096"/>
<feature type="compositionally biased region" description="Basic and acidic residues" evidence="1">
    <location>
        <begin position="21"/>
        <end position="45"/>
    </location>
</feature>
<dbReference type="HOGENOM" id="CLU_642790_0_0_1"/>
<feature type="region of interest" description="Disordered" evidence="1">
    <location>
        <begin position="380"/>
        <end position="427"/>
    </location>
</feature>
<evidence type="ECO:0000256" key="1">
    <source>
        <dbReference type="SAM" id="MobiDB-lite"/>
    </source>
</evidence>
<feature type="compositionally biased region" description="Polar residues" evidence="1">
    <location>
        <begin position="117"/>
        <end position="127"/>
    </location>
</feature>
<feature type="compositionally biased region" description="Basic residues" evidence="1">
    <location>
        <begin position="168"/>
        <end position="177"/>
    </location>
</feature>
<protein>
    <submittedName>
        <fullName evidence="2">Uncharacterized protein</fullName>
    </submittedName>
</protein>
<evidence type="ECO:0000313" key="3">
    <source>
        <dbReference type="Proteomes" id="UP000002866"/>
    </source>
</evidence>
<feature type="compositionally biased region" description="Basic residues" evidence="1">
    <location>
        <begin position="416"/>
        <end position="427"/>
    </location>
</feature>